<keyword evidence="2" id="KW-1185">Reference proteome</keyword>
<comment type="caution">
    <text evidence="1">The sequence shown here is derived from an EMBL/GenBank/DDBJ whole genome shotgun (WGS) entry which is preliminary data.</text>
</comment>
<reference evidence="1" key="1">
    <citation type="submission" date="2020-04" db="EMBL/GenBank/DDBJ databases">
        <title>A chromosome-scale assembly and high-density genetic map of the yellow drum (Nibea albiflora) genome.</title>
        <authorList>
            <person name="Xu D."/>
            <person name="Zhang W."/>
            <person name="Chen R."/>
            <person name="Tan P."/>
            <person name="Wang L."/>
            <person name="Song H."/>
            <person name="Tian L."/>
            <person name="Zhu Q."/>
            <person name="Wang B."/>
        </authorList>
    </citation>
    <scope>NUCLEOTIDE SEQUENCE</scope>
    <source>
        <strain evidence="1">ZJHYS-2018</strain>
    </source>
</reference>
<evidence type="ECO:0000313" key="2">
    <source>
        <dbReference type="Proteomes" id="UP000805704"/>
    </source>
</evidence>
<sequence length="2000" mass="224808">LLNPPLRPFEIIILMTIFANCVALAVYIPFPEDDSNATNSNLERVEYLFLIIFTVEAFLKVIAYGLLFHPNAYLRNGWNLLDFIIVVVGLFSAILEQATKGDGGTPIGGKAAGFDVKALRAFRVLRPLRLVSGVPKANAEEKPAPCAPDGAYGRHCMRNGTLCRAGWEGPNDGITNFDNFAFAMLTVFQCITMEGWTDVLYWVNDAVGYRWPWVYFVTLIIIGSFFVLNLVLGVLSGEFSKEREKAKARGDFQKLREKQQLEEDLKGAYCMRVCTRVLHALTLCHLSFLHAVVSFGILPLPSVVGVSPAHLGKKTSKLAWFSHSTDSQDVSMPASENESVNTDNVPGGDVEGETCCTRLARYSRRWNRLCRRKCRAAVKSQVFYWLVIFLVFLNTLTIASEHHLQHPWLTDVQDIANKVLLALFTGEMLLKMYSLGLQAYFVSLFNRFDSFVVCGGILETILVETKIMSPLGISVLRCVRLLRIFKITRYWNSLSNLVASLLNSVRSIASLLLLLFLFIIIFSLLGMQLFGGKFNFDETRRSTFDNFPQSLLTVFQILTGEDWNSVMYDGIMAYGGPSFPGMLVCIYFIILFICGNYILLNVFLAIAVDNLADAESLTSAQKEEEEEKERKKLARLASPEKRHNNEKPPLEEEKKEKIELKSITSDGETNTATKINIDEYCGDESEEKNPYPANDYIGDDDDDEPEMPVGPRPRPLSDIQLKEKAIPMPEARAFFIFSHTNKFRVLCHKIVNHNIFTNLILFFILLSSISLAAEDPVKNESFRNQILGYADHVFTGLFTIEIILKMTAYGAFLHKGSFCRNYFNILDLVVVSVSLISSGIQSSAINVVKILRVLRVLRPLRAINRAKGLKHVVQCVFVAIRTIGNIVIVTTLLQFMFACIGVQLFKGKFFVCSDSSKQTQAECRGSYIMYKDGDVGKPERAQRVWENSDFNFDNVLQGMMALFAVSTFEGWPGLLYRAIDSHAEDVGPIYNYRVVISIFFIIYIIIIAFFMMNIFVGFVIVTFQEQGEQEYKNCELDKNQRQCVEYALKARPLRRYIPKNPYQYKVWYVVNSTYFEYLMFTLILLNTICLAMQHHGQTKNFNDAMNILNMLFTGLFTVEMILKLIAFKPRGYFSDPWNVFDFLIVIGSIIDVILSEINHYFVDAWNTFDALIVVGSIVDIAITEVNGLQNSEENARISITFFRLFRVMRLVKLLSRGEGIRTLLWTFIKSFQALPYVALLIVMLFFIYAVIGMQMFGKIALRDHTEINRNNNFQTFPQAVLLLFSFYMLCAFLIINLFVAVIMDNFDYLTRDWSILGPHHLDEFKRIWAEYDPEAKGRIKHLDVVTLLRRIQPPLGFGKLCPHRVACKRLVSMNMPLNSDGTVMFNATLFALVRTALRIKTEGNLEQANEELRAIVKKIWKRTSMKLLDQVVPPAGDDEVTVGKFYATFLIQEYFRKFKKRKEQGLVAKVPPKTALSLQAGLRTLHDIGPEIRRAISGDLTVEEELDKGLKEPVSAASEDDIFRRTGGLFSNHVNYYNQSDGRSSFPQSFTTQRPLHISQKGSPCEGESPSHEKLMDSTTFTPSSYSSSGSNANINNANNTGMAGVTTQGISRFPSPSISTVDGHTGQPLTPILLPRSAWCFPPKSSDSSDSHLPIIRRGEGSTEETYDESYVDDREYHEDDHSLSSDMLVYQDDTCKQLTPMEEGEEVEDRRGGGWQSPRRVFLCPTSLGRRSSFHLECLRRQSRPDVSQKTAVPLHLVHHQALAVAGLSPLLRRSHSPTLFSRLCSTPPASPTAHGSDASYQRVPSLRLEGSNSHEKLNTSLPSVNCGPWYSDSNGNSRVLISEGLGHFAQDPSFIEVTKAELADACDMTIEEMEHAANNILNGNTATNATSSTSSTSQHSPNGNLLPFHTAAAATHRDQAVNEGGEEAGGSRGSVHGPSSVEERQELLAGGRGPEEEEEEVEVKEEGHHRSSVVIGAARQRNSGLLEDEDMECVTSL</sequence>
<name>A0ACB7EXX6_NIBAL</name>
<organism evidence="1 2">
    <name type="scientific">Nibea albiflora</name>
    <name type="common">Yellow drum</name>
    <name type="synonym">Corvina albiflora</name>
    <dbReference type="NCBI Taxonomy" id="240163"/>
    <lineage>
        <taxon>Eukaryota</taxon>
        <taxon>Metazoa</taxon>
        <taxon>Chordata</taxon>
        <taxon>Craniata</taxon>
        <taxon>Vertebrata</taxon>
        <taxon>Euteleostomi</taxon>
        <taxon>Actinopterygii</taxon>
        <taxon>Neopterygii</taxon>
        <taxon>Teleostei</taxon>
        <taxon>Neoteleostei</taxon>
        <taxon>Acanthomorphata</taxon>
        <taxon>Eupercaria</taxon>
        <taxon>Sciaenidae</taxon>
        <taxon>Nibea</taxon>
    </lineage>
</organism>
<dbReference type="EMBL" id="CM024810">
    <property type="protein sequence ID" value="KAG8005631.1"/>
    <property type="molecule type" value="Genomic_DNA"/>
</dbReference>
<proteinExistence type="predicted"/>
<gene>
    <name evidence="1" type="primary">CACNA1C</name>
    <name evidence="1" type="ORF">GBF38_001549</name>
</gene>
<evidence type="ECO:0000313" key="1">
    <source>
        <dbReference type="EMBL" id="KAG8005631.1"/>
    </source>
</evidence>
<accession>A0ACB7EXX6</accession>
<protein>
    <submittedName>
        <fullName evidence="1">Voltage-dependent L-type calcium channel subunit alpha-1C</fullName>
    </submittedName>
</protein>
<feature type="non-terminal residue" evidence="1">
    <location>
        <position position="1"/>
    </location>
</feature>
<dbReference type="Proteomes" id="UP000805704">
    <property type="component" value="Chromosome 22"/>
</dbReference>